<feature type="domain" description="Peptidase S8/S53" evidence="1">
    <location>
        <begin position="142"/>
        <end position="174"/>
    </location>
</feature>
<comment type="caution">
    <text evidence="2">The sequence shown here is derived from an EMBL/GenBank/DDBJ whole genome shotgun (WGS) entry which is preliminary data.</text>
</comment>
<reference evidence="2" key="1">
    <citation type="submission" date="2018-05" db="EMBL/GenBank/DDBJ databases">
        <title>Draft genome of Mucuna pruriens seed.</title>
        <authorList>
            <person name="Nnadi N.E."/>
            <person name="Vos R."/>
            <person name="Hasami M.H."/>
            <person name="Devisetty U.K."/>
            <person name="Aguiy J.C."/>
        </authorList>
    </citation>
    <scope>NUCLEOTIDE SEQUENCE [LARGE SCALE GENOMIC DNA]</scope>
    <source>
        <strain evidence="2">JCA_2017</strain>
    </source>
</reference>
<dbReference type="EMBL" id="QJKJ01016730">
    <property type="protein sequence ID" value="RDX60605.1"/>
    <property type="molecule type" value="Genomic_DNA"/>
</dbReference>
<evidence type="ECO:0000313" key="2">
    <source>
        <dbReference type="EMBL" id="RDX60605.1"/>
    </source>
</evidence>
<dbReference type="AlphaFoldDB" id="A0A371E3K7"/>
<feature type="non-terminal residue" evidence="2">
    <location>
        <position position="1"/>
    </location>
</feature>
<dbReference type="OrthoDB" id="272703at2759"/>
<protein>
    <submittedName>
        <fullName evidence="2">Subtilisin-like protease SBT2.5</fullName>
    </submittedName>
</protein>
<organism evidence="2 3">
    <name type="scientific">Mucuna pruriens</name>
    <name type="common">Velvet bean</name>
    <name type="synonym">Dolichos pruriens</name>
    <dbReference type="NCBI Taxonomy" id="157652"/>
    <lineage>
        <taxon>Eukaryota</taxon>
        <taxon>Viridiplantae</taxon>
        <taxon>Streptophyta</taxon>
        <taxon>Embryophyta</taxon>
        <taxon>Tracheophyta</taxon>
        <taxon>Spermatophyta</taxon>
        <taxon>Magnoliopsida</taxon>
        <taxon>eudicotyledons</taxon>
        <taxon>Gunneridae</taxon>
        <taxon>Pentapetalae</taxon>
        <taxon>rosids</taxon>
        <taxon>fabids</taxon>
        <taxon>Fabales</taxon>
        <taxon>Fabaceae</taxon>
        <taxon>Papilionoideae</taxon>
        <taxon>50 kb inversion clade</taxon>
        <taxon>NPAAA clade</taxon>
        <taxon>indigoferoid/millettioid clade</taxon>
        <taxon>Phaseoleae</taxon>
        <taxon>Mucuna</taxon>
    </lineage>
</organism>
<keyword evidence="3" id="KW-1185">Reference proteome</keyword>
<dbReference type="Pfam" id="PF00082">
    <property type="entry name" value="Peptidase_S8"/>
    <property type="match status" value="1"/>
</dbReference>
<gene>
    <name evidence="2" type="primary">SBT2.5</name>
    <name evidence="2" type="ORF">CR513_61238</name>
</gene>
<dbReference type="Gene3D" id="3.40.50.200">
    <property type="entry name" value="Peptidase S8/S53 domain"/>
    <property type="match status" value="1"/>
</dbReference>
<dbReference type="InterPro" id="IPR036852">
    <property type="entry name" value="Peptidase_S8/S53_dom_sf"/>
</dbReference>
<dbReference type="Proteomes" id="UP000257109">
    <property type="component" value="Unassembled WGS sequence"/>
</dbReference>
<evidence type="ECO:0000313" key="3">
    <source>
        <dbReference type="Proteomes" id="UP000257109"/>
    </source>
</evidence>
<dbReference type="InterPro" id="IPR000209">
    <property type="entry name" value="Peptidase_S8/S53_dom"/>
</dbReference>
<dbReference type="GO" id="GO:0004252">
    <property type="term" value="F:serine-type endopeptidase activity"/>
    <property type="evidence" value="ECO:0007669"/>
    <property type="project" value="InterPro"/>
</dbReference>
<accession>A0A371E3K7</accession>
<evidence type="ECO:0000259" key="1">
    <source>
        <dbReference type="Pfam" id="PF00082"/>
    </source>
</evidence>
<proteinExistence type="predicted"/>
<dbReference type="GO" id="GO:0006508">
    <property type="term" value="P:proteolysis"/>
    <property type="evidence" value="ECO:0007669"/>
    <property type="project" value="UniProtKB-KW"/>
</dbReference>
<dbReference type="STRING" id="157652.A0A371E3K7"/>
<sequence length="183" mass="20400">MLAYFPVGKFEPNNYEYVKFLCIKYFSSDITATANFILVEIKFCGYKDEETALSAHRNLQGYEINDQQLHIDFAKMIKGNIFLWIFLRPCCCSTSIKKASETAKALGAVGFVLCVENWTGRVKSFKDTVKIGDGLMPILHKSAPHIAGITALIKHKHPHWSPTAIKSAFMITAALGRAGNPLL</sequence>
<dbReference type="SUPFAM" id="SSF52743">
    <property type="entry name" value="Subtilisin-like"/>
    <property type="match status" value="1"/>
</dbReference>
<name>A0A371E3K7_MUCPR</name>